<protein>
    <submittedName>
        <fullName evidence="1">Uncharacterized protein</fullName>
    </submittedName>
</protein>
<sequence length="31" mass="3411">MCAGIDALLNPLLIVWQGMFGRSLEDIVFGM</sequence>
<comment type="caution">
    <text evidence="1">The sequence shown here is derived from an EMBL/GenBank/DDBJ whole genome shotgun (WGS) entry which is preliminary data.</text>
</comment>
<organism evidence="1">
    <name type="scientific">bioreactor metagenome</name>
    <dbReference type="NCBI Taxonomy" id="1076179"/>
    <lineage>
        <taxon>unclassified sequences</taxon>
        <taxon>metagenomes</taxon>
        <taxon>ecological metagenomes</taxon>
    </lineage>
</organism>
<evidence type="ECO:0000313" key="1">
    <source>
        <dbReference type="EMBL" id="MPN38638.1"/>
    </source>
</evidence>
<name>A0A645HHX9_9ZZZZ</name>
<gene>
    <name evidence="1" type="ORF">SDC9_186162</name>
</gene>
<dbReference type="EMBL" id="VSSQ01093995">
    <property type="protein sequence ID" value="MPN38638.1"/>
    <property type="molecule type" value="Genomic_DNA"/>
</dbReference>
<accession>A0A645HHX9</accession>
<dbReference type="AlphaFoldDB" id="A0A645HHX9"/>
<proteinExistence type="predicted"/>
<reference evidence="1" key="1">
    <citation type="submission" date="2019-08" db="EMBL/GenBank/DDBJ databases">
        <authorList>
            <person name="Kucharzyk K."/>
            <person name="Murdoch R.W."/>
            <person name="Higgins S."/>
            <person name="Loffler F."/>
        </authorList>
    </citation>
    <scope>NUCLEOTIDE SEQUENCE</scope>
</reference>